<proteinExistence type="predicted"/>
<dbReference type="AlphaFoldDB" id="A0A0L6VLN7"/>
<dbReference type="EMBL" id="LAVV01004116">
    <property type="protein sequence ID" value="KNZ61686.1"/>
    <property type="molecule type" value="Genomic_DNA"/>
</dbReference>
<protein>
    <submittedName>
        <fullName evidence="2">Uncharacterized protein</fullName>
    </submittedName>
</protein>
<evidence type="ECO:0000313" key="3">
    <source>
        <dbReference type="Proteomes" id="UP000037035"/>
    </source>
</evidence>
<reference evidence="2 3" key="1">
    <citation type="submission" date="2015-08" db="EMBL/GenBank/DDBJ databases">
        <title>Next Generation Sequencing and Analysis of the Genome of Puccinia sorghi L Schw, the Causal Agent of Maize Common Rust.</title>
        <authorList>
            <person name="Rochi L."/>
            <person name="Burguener G."/>
            <person name="Darino M."/>
            <person name="Turjanski A."/>
            <person name="Kreff E."/>
            <person name="Dieguez M.J."/>
            <person name="Sacco F."/>
        </authorList>
    </citation>
    <scope>NUCLEOTIDE SEQUENCE [LARGE SCALE GENOMIC DNA]</scope>
    <source>
        <strain evidence="2 3">RO10H11247</strain>
    </source>
</reference>
<dbReference type="Proteomes" id="UP000037035">
    <property type="component" value="Unassembled WGS sequence"/>
</dbReference>
<name>A0A0L6VLN7_9BASI</name>
<sequence length="64" mass="7489">KINEKLESMCPHYHVMNKLMVVQEFINPWFKFDAQADNKAETSSPSEPAGNEIRRSDMEINNDY</sequence>
<evidence type="ECO:0000313" key="2">
    <source>
        <dbReference type="EMBL" id="KNZ61686.1"/>
    </source>
</evidence>
<gene>
    <name evidence="2" type="ORF">VP01_13705g1</name>
</gene>
<organism evidence="2 3">
    <name type="scientific">Puccinia sorghi</name>
    <dbReference type="NCBI Taxonomy" id="27349"/>
    <lineage>
        <taxon>Eukaryota</taxon>
        <taxon>Fungi</taxon>
        <taxon>Dikarya</taxon>
        <taxon>Basidiomycota</taxon>
        <taxon>Pucciniomycotina</taxon>
        <taxon>Pucciniomycetes</taxon>
        <taxon>Pucciniales</taxon>
        <taxon>Pucciniaceae</taxon>
        <taxon>Puccinia</taxon>
    </lineage>
</organism>
<feature type="non-terminal residue" evidence="2">
    <location>
        <position position="1"/>
    </location>
</feature>
<keyword evidence="3" id="KW-1185">Reference proteome</keyword>
<evidence type="ECO:0000256" key="1">
    <source>
        <dbReference type="SAM" id="MobiDB-lite"/>
    </source>
</evidence>
<feature type="region of interest" description="Disordered" evidence="1">
    <location>
        <begin position="36"/>
        <end position="64"/>
    </location>
</feature>
<comment type="caution">
    <text evidence="2">The sequence shown here is derived from an EMBL/GenBank/DDBJ whole genome shotgun (WGS) entry which is preliminary data.</text>
</comment>
<accession>A0A0L6VLN7</accession>
<dbReference type="VEuPathDB" id="FungiDB:VP01_13705g1"/>
<feature type="non-terminal residue" evidence="2">
    <location>
        <position position="64"/>
    </location>
</feature>